<dbReference type="EMBL" id="JAJGCB010000007">
    <property type="protein sequence ID" value="KAJ8991752.1"/>
    <property type="molecule type" value="Genomic_DNA"/>
</dbReference>
<feature type="region of interest" description="Disordered" evidence="1">
    <location>
        <begin position="186"/>
        <end position="231"/>
    </location>
</feature>
<accession>A0AAN6EXQ9</accession>
<gene>
    <name evidence="3" type="ORF">HRR80_004373</name>
</gene>
<feature type="compositionally biased region" description="Basic and acidic residues" evidence="1">
    <location>
        <begin position="200"/>
        <end position="213"/>
    </location>
</feature>
<dbReference type="InterPro" id="IPR056929">
    <property type="entry name" value="Znf_RING-like"/>
</dbReference>
<evidence type="ECO:0000256" key="1">
    <source>
        <dbReference type="SAM" id="MobiDB-lite"/>
    </source>
</evidence>
<sequence length="509" mass="55062">MPPKAALTGSFLVSTDAENEVVCPLTNQDGSLCRKRCIGEKRYRSMQEHIRRAHPDYYIPKLPATEESFQLMISTPPSQRPPQPQQSSVAAPARKGPSDVSGHATLLDQTATLAGTGQAPGSASAAVALAQLHNWDSDFDVFPDPDYKREVTAGLELPSLRAQFHEDTLPPFQPSRTRELLPSILQSPGSRYSSLPPIQRQREKLQQQRERKPSMGQNARKGKHERGKTREFSAKDFSRRLSVEGRKALSAEPPTAAWVQGKRWEDLIEAATTATDADDDRDLTPMPQSPNFPPAATTTGTGSSTTTGPPTTGTTAARRLSAADSVASSGGAYKRSSLPPGFRPLGHHLYHQPGQYHASPLQRTLTPPPPDSLGPNDPEPFPSVESLESAGSGQNFHISGSGLPTSASSNENTSPLQHYSHPYQHSQSSSFGSKSDVLEIHCASCGRPWLLKNAFACTECICGVCSDCVGQIISSPVVTVQPGLAPMRRGCPRCGVMGGKWKRFQLDFR</sequence>
<evidence type="ECO:0000313" key="4">
    <source>
        <dbReference type="Proteomes" id="UP001161757"/>
    </source>
</evidence>
<evidence type="ECO:0000259" key="2">
    <source>
        <dbReference type="Pfam" id="PF25080"/>
    </source>
</evidence>
<protein>
    <recommendedName>
        <fullName evidence="2">RING zinc finger-like domain-containing protein</fullName>
    </recommendedName>
</protein>
<feature type="region of interest" description="Disordered" evidence="1">
    <location>
        <begin position="74"/>
        <end position="102"/>
    </location>
</feature>
<evidence type="ECO:0000313" key="3">
    <source>
        <dbReference type="EMBL" id="KAJ8991752.1"/>
    </source>
</evidence>
<name>A0AAN6EXQ9_EXODE</name>
<dbReference type="Proteomes" id="UP001161757">
    <property type="component" value="Unassembled WGS sequence"/>
</dbReference>
<proteinExistence type="predicted"/>
<feature type="compositionally biased region" description="Low complexity" evidence="1">
    <location>
        <begin position="294"/>
        <end position="332"/>
    </location>
</feature>
<feature type="region of interest" description="Disordered" evidence="1">
    <location>
        <begin position="274"/>
        <end position="427"/>
    </location>
</feature>
<feature type="compositionally biased region" description="Low complexity" evidence="1">
    <location>
        <begin position="85"/>
        <end position="94"/>
    </location>
</feature>
<dbReference type="AlphaFoldDB" id="A0AAN6EXQ9"/>
<reference evidence="3" key="1">
    <citation type="submission" date="2023-01" db="EMBL/GenBank/DDBJ databases">
        <title>Exophiala dermititidis isolated from Cystic Fibrosis Patient.</title>
        <authorList>
            <person name="Kurbessoian T."/>
            <person name="Crocker A."/>
            <person name="Murante D."/>
            <person name="Hogan D.A."/>
            <person name="Stajich J.E."/>
        </authorList>
    </citation>
    <scope>NUCLEOTIDE SEQUENCE</scope>
    <source>
        <strain evidence="3">Ex8</strain>
    </source>
</reference>
<organism evidence="3 4">
    <name type="scientific">Exophiala dermatitidis</name>
    <name type="common">Black yeast-like fungus</name>
    <name type="synonym">Wangiella dermatitidis</name>
    <dbReference type="NCBI Taxonomy" id="5970"/>
    <lineage>
        <taxon>Eukaryota</taxon>
        <taxon>Fungi</taxon>
        <taxon>Dikarya</taxon>
        <taxon>Ascomycota</taxon>
        <taxon>Pezizomycotina</taxon>
        <taxon>Eurotiomycetes</taxon>
        <taxon>Chaetothyriomycetidae</taxon>
        <taxon>Chaetothyriales</taxon>
        <taxon>Herpotrichiellaceae</taxon>
        <taxon>Exophiala</taxon>
    </lineage>
</organism>
<dbReference type="Pfam" id="PF25080">
    <property type="entry name" value="zf_RING-like"/>
    <property type="match status" value="1"/>
</dbReference>
<feature type="domain" description="RING zinc finger-like" evidence="2">
    <location>
        <begin position="440"/>
        <end position="494"/>
    </location>
</feature>
<feature type="compositionally biased region" description="Low complexity" evidence="1">
    <location>
        <begin position="417"/>
        <end position="427"/>
    </location>
</feature>
<feature type="compositionally biased region" description="Polar residues" evidence="1">
    <location>
        <begin position="389"/>
        <end position="416"/>
    </location>
</feature>
<comment type="caution">
    <text evidence="3">The sequence shown here is derived from an EMBL/GenBank/DDBJ whole genome shotgun (WGS) entry which is preliminary data.</text>
</comment>
<feature type="compositionally biased region" description="Pro residues" evidence="1">
    <location>
        <begin position="366"/>
        <end position="381"/>
    </location>
</feature>